<keyword evidence="5 12" id="KW-1133">Transmembrane helix</keyword>
<evidence type="ECO:0000313" key="14">
    <source>
        <dbReference type="Proteomes" id="UP000321578"/>
    </source>
</evidence>
<organism evidence="13 14">
    <name type="scientific">Subsaximicrobium wynnwilliamsii</name>
    <dbReference type="NCBI Taxonomy" id="291179"/>
    <lineage>
        <taxon>Bacteria</taxon>
        <taxon>Pseudomonadati</taxon>
        <taxon>Bacteroidota</taxon>
        <taxon>Flavobacteriia</taxon>
        <taxon>Flavobacteriales</taxon>
        <taxon>Flavobacteriaceae</taxon>
        <taxon>Subsaximicrobium</taxon>
    </lineage>
</organism>
<dbReference type="InterPro" id="IPR050450">
    <property type="entry name" value="COX15/CtaA_HemeA_synthase"/>
</dbReference>
<dbReference type="PANTHER" id="PTHR35457:SF1">
    <property type="entry name" value="HEME A SYNTHASE"/>
    <property type="match status" value="1"/>
</dbReference>
<feature type="transmembrane region" description="Helical" evidence="12">
    <location>
        <begin position="116"/>
        <end position="136"/>
    </location>
</feature>
<sequence>MQNTFRKTAKIAVVLIYIVIIAGAVVRMTGSGMGCPDWPKCFGYYIPPTDISQLQFHPDHEYKKGVIIMQNEQLWVAIEDFKSTEAINPIHWEVYTKHDYAQFNPTHTWVEYINRLSGVVAGIPILIFTIVSFWLWRKNKWLTILSIATVLGMGFQAWLGKTVVDSNLAPYKISIHMLMALVIVAFILYLIYASKSSFKDQVYDVRFKNLLIFAIILSLMQIILGIQVRQYIDEQVKAIGYVKSEWLDNPTLKFYVHRSFSIAVFLLNGWLWYRNRTLKLNYKKTNVLMLCILAEILTGILMYYFDFPFLTQPLHLVIATIMIGVQFYILLESRAKNRVEENRAINT</sequence>
<dbReference type="Proteomes" id="UP000321578">
    <property type="component" value="Unassembled WGS sequence"/>
</dbReference>
<dbReference type="GO" id="GO:0006784">
    <property type="term" value="P:heme A biosynthetic process"/>
    <property type="evidence" value="ECO:0007669"/>
    <property type="project" value="InterPro"/>
</dbReference>
<comment type="pathway">
    <text evidence="11">Porphyrin-containing compound metabolism.</text>
</comment>
<evidence type="ECO:0000256" key="2">
    <source>
        <dbReference type="ARBA" id="ARBA00022475"/>
    </source>
</evidence>
<keyword evidence="7" id="KW-0408">Iron</keyword>
<dbReference type="GO" id="GO:0016020">
    <property type="term" value="C:membrane"/>
    <property type="evidence" value="ECO:0007669"/>
    <property type="project" value="UniProtKB-SubCell"/>
</dbReference>
<feature type="transmembrane region" description="Helical" evidence="12">
    <location>
        <begin position="211"/>
        <end position="232"/>
    </location>
</feature>
<evidence type="ECO:0000256" key="5">
    <source>
        <dbReference type="ARBA" id="ARBA00022989"/>
    </source>
</evidence>
<feature type="transmembrane region" description="Helical" evidence="12">
    <location>
        <begin position="311"/>
        <end position="331"/>
    </location>
</feature>
<keyword evidence="14" id="KW-1185">Reference proteome</keyword>
<dbReference type="GO" id="GO:0046872">
    <property type="term" value="F:metal ion binding"/>
    <property type="evidence" value="ECO:0007669"/>
    <property type="project" value="UniProtKB-KW"/>
</dbReference>
<comment type="caution">
    <text evidence="13">The sequence shown here is derived from an EMBL/GenBank/DDBJ whole genome shotgun (WGS) entry which is preliminary data.</text>
</comment>
<proteinExistence type="predicted"/>
<feature type="transmembrane region" description="Helical" evidence="12">
    <location>
        <begin position="285"/>
        <end position="305"/>
    </location>
</feature>
<gene>
    <name evidence="13" type="ORF">ESY86_04480</name>
</gene>
<comment type="subcellular location">
    <subcellularLocation>
        <location evidence="1">Membrane</location>
        <topology evidence="1">Multi-pass membrane protein</topology>
    </subcellularLocation>
</comment>
<protein>
    <submittedName>
        <fullName evidence="13">Heme A synthase</fullName>
    </submittedName>
</protein>
<feature type="transmembrane region" description="Helical" evidence="12">
    <location>
        <begin position="141"/>
        <end position="159"/>
    </location>
</feature>
<evidence type="ECO:0000256" key="11">
    <source>
        <dbReference type="ARBA" id="ARBA00023444"/>
    </source>
</evidence>
<evidence type="ECO:0000256" key="10">
    <source>
        <dbReference type="ARBA" id="ARBA00023157"/>
    </source>
</evidence>
<feature type="transmembrane region" description="Helical" evidence="12">
    <location>
        <begin position="252"/>
        <end position="273"/>
    </location>
</feature>
<keyword evidence="4" id="KW-0479">Metal-binding</keyword>
<evidence type="ECO:0000256" key="8">
    <source>
        <dbReference type="ARBA" id="ARBA00023133"/>
    </source>
</evidence>
<keyword evidence="6" id="KW-0560">Oxidoreductase</keyword>
<keyword evidence="8" id="KW-0350">Heme biosynthesis</keyword>
<keyword evidence="3 12" id="KW-0812">Transmembrane</keyword>
<evidence type="ECO:0000256" key="6">
    <source>
        <dbReference type="ARBA" id="ARBA00023002"/>
    </source>
</evidence>
<dbReference type="InterPro" id="IPR003780">
    <property type="entry name" value="COX15/CtaA_fam"/>
</dbReference>
<accession>A0A5C6ZNS7</accession>
<dbReference type="AlphaFoldDB" id="A0A5C6ZNS7"/>
<keyword evidence="9 12" id="KW-0472">Membrane</keyword>
<dbReference type="PANTHER" id="PTHR35457">
    <property type="entry name" value="HEME A SYNTHASE"/>
    <property type="match status" value="1"/>
</dbReference>
<evidence type="ECO:0000313" key="13">
    <source>
        <dbReference type="EMBL" id="TXD90653.1"/>
    </source>
</evidence>
<dbReference type="GO" id="GO:0016491">
    <property type="term" value="F:oxidoreductase activity"/>
    <property type="evidence" value="ECO:0007669"/>
    <property type="project" value="UniProtKB-KW"/>
</dbReference>
<evidence type="ECO:0000256" key="9">
    <source>
        <dbReference type="ARBA" id="ARBA00023136"/>
    </source>
</evidence>
<dbReference type="OrthoDB" id="1447144at2"/>
<evidence type="ECO:0000256" key="1">
    <source>
        <dbReference type="ARBA" id="ARBA00004141"/>
    </source>
</evidence>
<dbReference type="EMBL" id="VORO01000003">
    <property type="protein sequence ID" value="TXD90653.1"/>
    <property type="molecule type" value="Genomic_DNA"/>
</dbReference>
<evidence type="ECO:0000256" key="12">
    <source>
        <dbReference type="SAM" id="Phobius"/>
    </source>
</evidence>
<feature type="transmembrane region" description="Helical" evidence="12">
    <location>
        <begin position="171"/>
        <end position="191"/>
    </location>
</feature>
<dbReference type="Pfam" id="PF02628">
    <property type="entry name" value="COX15-CtaA"/>
    <property type="match status" value="1"/>
</dbReference>
<keyword evidence="2" id="KW-1003">Cell membrane</keyword>
<evidence type="ECO:0000256" key="3">
    <source>
        <dbReference type="ARBA" id="ARBA00022692"/>
    </source>
</evidence>
<evidence type="ECO:0000256" key="4">
    <source>
        <dbReference type="ARBA" id="ARBA00022723"/>
    </source>
</evidence>
<keyword evidence="10" id="KW-1015">Disulfide bond</keyword>
<evidence type="ECO:0000256" key="7">
    <source>
        <dbReference type="ARBA" id="ARBA00023004"/>
    </source>
</evidence>
<name>A0A5C6ZNS7_9FLAO</name>
<feature type="transmembrane region" description="Helical" evidence="12">
    <location>
        <begin position="12"/>
        <end position="30"/>
    </location>
</feature>
<reference evidence="13 14" key="1">
    <citation type="submission" date="2019-08" db="EMBL/GenBank/DDBJ databases">
        <title>Genomes of Subsaximicrobium wynnwilliamsii strains.</title>
        <authorList>
            <person name="Bowman J.P."/>
        </authorList>
    </citation>
    <scope>NUCLEOTIDE SEQUENCE [LARGE SCALE GENOMIC DNA]</scope>
    <source>
        <strain evidence="13 14">2-80-2</strain>
    </source>
</reference>